<dbReference type="Pfam" id="PF00005">
    <property type="entry name" value="ABC_tran"/>
    <property type="match status" value="1"/>
</dbReference>
<evidence type="ECO:0000256" key="7">
    <source>
        <dbReference type="SAM" id="MobiDB-lite"/>
    </source>
</evidence>
<name>A0ABS7QKG2_9ACTN</name>
<proteinExistence type="inferred from homology"/>
<keyword evidence="10" id="KW-1185">Reference proteome</keyword>
<dbReference type="InterPro" id="IPR025302">
    <property type="entry name" value="DrrA1/2-like_C"/>
</dbReference>
<evidence type="ECO:0000259" key="8">
    <source>
        <dbReference type="PROSITE" id="PS50893"/>
    </source>
</evidence>
<comment type="subcellular location">
    <subcellularLocation>
        <location evidence="1">Cell membrane</location>
        <topology evidence="1">Peripheral membrane protein</topology>
        <orientation evidence="1">Cytoplasmic side</orientation>
    </subcellularLocation>
</comment>
<dbReference type="InterPro" id="IPR017871">
    <property type="entry name" value="ABC_transporter-like_CS"/>
</dbReference>
<dbReference type="SMART" id="SM00382">
    <property type="entry name" value="AAA"/>
    <property type="match status" value="1"/>
</dbReference>
<accession>A0ABS7QKG2</accession>
<feature type="domain" description="ABC transporter" evidence="8">
    <location>
        <begin position="44"/>
        <end position="279"/>
    </location>
</feature>
<gene>
    <name evidence="9" type="ORF">K7472_02300</name>
</gene>
<dbReference type="InterPro" id="IPR003439">
    <property type="entry name" value="ABC_transporter-like_ATP-bd"/>
</dbReference>
<comment type="caution">
    <text evidence="9">The sequence shown here is derived from an EMBL/GenBank/DDBJ whole genome shotgun (WGS) entry which is preliminary data.</text>
</comment>
<evidence type="ECO:0000256" key="3">
    <source>
        <dbReference type="ARBA" id="ARBA00022741"/>
    </source>
</evidence>
<keyword evidence="5" id="KW-0046">Antibiotic resistance</keyword>
<evidence type="ECO:0000313" key="9">
    <source>
        <dbReference type="EMBL" id="MBY8883677.1"/>
    </source>
</evidence>
<dbReference type="EMBL" id="JAINVZ010000001">
    <property type="protein sequence ID" value="MBY8883677.1"/>
    <property type="molecule type" value="Genomic_DNA"/>
</dbReference>
<dbReference type="InterPro" id="IPR003593">
    <property type="entry name" value="AAA+_ATPase"/>
</dbReference>
<dbReference type="PANTHER" id="PTHR42711">
    <property type="entry name" value="ABC TRANSPORTER ATP-BINDING PROTEIN"/>
    <property type="match status" value="1"/>
</dbReference>
<evidence type="ECO:0000256" key="2">
    <source>
        <dbReference type="ARBA" id="ARBA00022448"/>
    </source>
</evidence>
<comment type="similarity">
    <text evidence="6">Belongs to the ABC transporter superfamily. Drug exporter-1 (DrugE1) (TC 3.A.1.105) family.</text>
</comment>
<organism evidence="9 10">
    <name type="scientific">Streptantibioticus parmotrematis</name>
    <dbReference type="NCBI Taxonomy" id="2873249"/>
    <lineage>
        <taxon>Bacteria</taxon>
        <taxon>Bacillati</taxon>
        <taxon>Actinomycetota</taxon>
        <taxon>Actinomycetes</taxon>
        <taxon>Kitasatosporales</taxon>
        <taxon>Streptomycetaceae</taxon>
        <taxon>Streptantibioticus</taxon>
    </lineage>
</organism>
<sequence>MDNRGAGRSGWRCPGPPVAAVTFRRHRLAAVDDPRNPVEEAVVISARGLTRSFRGRTGSVEAVSGMEFEVGAGEIVGFLGPNGAGKTTTVRMLSTLLAPTSGTAEVAGYDIVADRARVRTRIGLVSQAGGTGSDHRVGDELRTQARLYGMTKAQAEERARSLLEEFRLTDLHQRQVRTLSGGQRRRLDIAMGLVHRPGVVFLDEPTAGLDPQSRADLWNHVRALREQHGMTLLLTTHYLEEADLLCDRVLVVDGGRVVADGTPEELKSEVGGDVVALTTDQPGDAARAVSRLFPGVRPDVREGLLQFSLREAQSRLPELLRGLDLAGVRLASVAVTRPSLDDVFLRLTGRSLDGPSPDARIAAGEGEDAEEGRAQEASGSVGEAAAAEGGPESGHPEPAASVG</sequence>
<evidence type="ECO:0000256" key="6">
    <source>
        <dbReference type="ARBA" id="ARBA00049985"/>
    </source>
</evidence>
<dbReference type="NCBIfam" id="TIGR01188">
    <property type="entry name" value="drrA"/>
    <property type="match status" value="1"/>
</dbReference>
<dbReference type="SUPFAM" id="SSF52540">
    <property type="entry name" value="P-loop containing nucleoside triphosphate hydrolases"/>
    <property type="match status" value="1"/>
</dbReference>
<dbReference type="InterPro" id="IPR050763">
    <property type="entry name" value="ABC_transporter_ATP-binding"/>
</dbReference>
<keyword evidence="4 9" id="KW-0067">ATP-binding</keyword>
<dbReference type="PROSITE" id="PS00211">
    <property type="entry name" value="ABC_TRANSPORTER_1"/>
    <property type="match status" value="1"/>
</dbReference>
<feature type="compositionally biased region" description="Low complexity" evidence="7">
    <location>
        <begin position="375"/>
        <end position="390"/>
    </location>
</feature>
<evidence type="ECO:0000256" key="5">
    <source>
        <dbReference type="ARBA" id="ARBA00023251"/>
    </source>
</evidence>
<evidence type="ECO:0000256" key="4">
    <source>
        <dbReference type="ARBA" id="ARBA00022840"/>
    </source>
</evidence>
<keyword evidence="3" id="KW-0547">Nucleotide-binding</keyword>
<dbReference type="GO" id="GO:0005524">
    <property type="term" value="F:ATP binding"/>
    <property type="evidence" value="ECO:0007669"/>
    <property type="project" value="UniProtKB-KW"/>
</dbReference>
<dbReference type="Gene3D" id="3.40.50.300">
    <property type="entry name" value="P-loop containing nucleotide triphosphate hydrolases"/>
    <property type="match status" value="1"/>
</dbReference>
<dbReference type="Pfam" id="PF13732">
    <property type="entry name" value="DrrA1-3_C"/>
    <property type="match status" value="1"/>
</dbReference>
<protein>
    <submittedName>
        <fullName evidence="9">ATP-binding cassette domain-containing protein</fullName>
    </submittedName>
</protein>
<keyword evidence="2" id="KW-0813">Transport</keyword>
<evidence type="ECO:0000313" key="10">
    <source>
        <dbReference type="Proteomes" id="UP001198565"/>
    </source>
</evidence>
<dbReference type="InterPro" id="IPR005894">
    <property type="entry name" value="DrrA"/>
</dbReference>
<dbReference type="InterPro" id="IPR027417">
    <property type="entry name" value="P-loop_NTPase"/>
</dbReference>
<feature type="region of interest" description="Disordered" evidence="7">
    <location>
        <begin position="348"/>
        <end position="403"/>
    </location>
</feature>
<dbReference type="Proteomes" id="UP001198565">
    <property type="component" value="Unassembled WGS sequence"/>
</dbReference>
<evidence type="ECO:0000256" key="1">
    <source>
        <dbReference type="ARBA" id="ARBA00004413"/>
    </source>
</evidence>
<dbReference type="PROSITE" id="PS50893">
    <property type="entry name" value="ABC_TRANSPORTER_2"/>
    <property type="match status" value="1"/>
</dbReference>
<dbReference type="PANTHER" id="PTHR42711:SF5">
    <property type="entry name" value="ABC TRANSPORTER ATP-BINDING PROTEIN NATA"/>
    <property type="match status" value="1"/>
</dbReference>
<reference evidence="9 10" key="1">
    <citation type="submission" date="2021-08" db="EMBL/GenBank/DDBJ databases">
        <title>Streptomyces sp. PTM05 isolated from lichen.</title>
        <authorList>
            <person name="Somphong A."/>
            <person name="Phongsopitanun W."/>
            <person name="Tanasupawat S."/>
        </authorList>
    </citation>
    <scope>NUCLEOTIDE SEQUENCE [LARGE SCALE GENOMIC DNA]</scope>
    <source>
        <strain evidence="9 10">Ptm05</strain>
    </source>
</reference>